<name>A0A1T4SFZ3_9HYPH</name>
<protein>
    <recommendedName>
        <fullName evidence="4">Curlin associated repeat-containing protein</fullName>
    </recommendedName>
</protein>
<keyword evidence="1" id="KW-0732">Signal</keyword>
<keyword evidence="3" id="KW-1185">Reference proteome</keyword>
<sequence>MRPSLLALLTAGAVLSATALPAFADQNTLTILQQGSGNALSVDQSAATNSEVKGLSITSGEPTAGSGLAPGNRKLNELGLEITLTDEARQLGNNNDATVTMSGNGGKVYLYQNNPAIGPSGGVKGNSAEINSLAGGVGLVSQDGIGNVANLTVTGGLGGDPALIVGGQRIDGAIIQRGSGNYGTVITGSSTDALLVQNGSSNKGALDVTGSVPGSSVVFTQNGNNMNSAAAAQVYTNVTNGTVSVTQNSFSSVGAQVSVTQTAR</sequence>
<proteinExistence type="predicted"/>
<evidence type="ECO:0008006" key="4">
    <source>
        <dbReference type="Google" id="ProtNLM"/>
    </source>
</evidence>
<reference evidence="2 3" key="1">
    <citation type="submission" date="2017-02" db="EMBL/GenBank/DDBJ databases">
        <authorList>
            <person name="Peterson S.W."/>
        </authorList>
    </citation>
    <scope>NUCLEOTIDE SEQUENCE [LARGE SCALE GENOMIC DNA]</scope>
    <source>
        <strain evidence="2 3">USBA 369</strain>
    </source>
</reference>
<feature type="chain" id="PRO_5010542999" description="Curlin associated repeat-containing protein" evidence="1">
    <location>
        <begin position="25"/>
        <end position="264"/>
    </location>
</feature>
<evidence type="ECO:0000256" key="1">
    <source>
        <dbReference type="SAM" id="SignalP"/>
    </source>
</evidence>
<feature type="signal peptide" evidence="1">
    <location>
        <begin position="1"/>
        <end position="24"/>
    </location>
</feature>
<evidence type="ECO:0000313" key="3">
    <source>
        <dbReference type="Proteomes" id="UP000190135"/>
    </source>
</evidence>
<dbReference type="Proteomes" id="UP000190135">
    <property type="component" value="Unassembled WGS sequence"/>
</dbReference>
<accession>A0A1T4SFZ3</accession>
<organism evidence="2 3">
    <name type="scientific">Consotaella salsifontis</name>
    <dbReference type="NCBI Taxonomy" id="1365950"/>
    <lineage>
        <taxon>Bacteria</taxon>
        <taxon>Pseudomonadati</taxon>
        <taxon>Pseudomonadota</taxon>
        <taxon>Alphaproteobacteria</taxon>
        <taxon>Hyphomicrobiales</taxon>
        <taxon>Aurantimonadaceae</taxon>
        <taxon>Consotaella</taxon>
    </lineage>
</organism>
<dbReference type="AlphaFoldDB" id="A0A1T4SFZ3"/>
<evidence type="ECO:0000313" key="2">
    <source>
        <dbReference type="EMBL" id="SKA26838.1"/>
    </source>
</evidence>
<gene>
    <name evidence="2" type="ORF">SAMN05428963_110126</name>
</gene>
<dbReference type="STRING" id="1365950.SAMN05428963_110126"/>
<dbReference type="EMBL" id="FUXL01000010">
    <property type="protein sequence ID" value="SKA26838.1"/>
    <property type="molecule type" value="Genomic_DNA"/>
</dbReference>